<dbReference type="Gene3D" id="1.10.8.1040">
    <property type="match status" value="1"/>
</dbReference>
<dbReference type="Gene3D" id="3.10.50.40">
    <property type="match status" value="1"/>
</dbReference>
<evidence type="ECO:0000313" key="12">
    <source>
        <dbReference type="Proteomes" id="UP000002931"/>
    </source>
</evidence>
<reference evidence="11 12" key="1">
    <citation type="journal article" date="2010" name="J. Bacteriol.">
        <title>Genome sequences of Pelagibaca bermudensis HTCC2601T and Maritimibacter alkaliphilus HTCC2654T, the type strains of two marine Roseobacter genera.</title>
        <authorList>
            <person name="Thrash J.C."/>
            <person name="Cho J.C."/>
            <person name="Ferriera S."/>
            <person name="Johnson J."/>
            <person name="Vergin K.L."/>
            <person name="Giovannoni S.J."/>
        </authorList>
    </citation>
    <scope>NUCLEOTIDE SEQUENCE [LARGE SCALE GENOMIC DNA]</scope>
    <source>
        <strain evidence="11 12">HTCC2654</strain>
    </source>
</reference>
<protein>
    <recommendedName>
        <fullName evidence="4">Parvulin-like PPIase</fullName>
        <ecNumber evidence="3">5.2.1.8</ecNumber>
    </recommendedName>
    <alternativeName>
        <fullName evidence="6">Peptidyl-prolyl cis-trans isomerase plp</fullName>
    </alternativeName>
    <alternativeName>
        <fullName evidence="7">Rotamase plp</fullName>
    </alternativeName>
</protein>
<keyword evidence="5 8" id="KW-0697">Rotamase</keyword>
<evidence type="ECO:0000256" key="2">
    <source>
        <dbReference type="ARBA" id="ARBA00007656"/>
    </source>
</evidence>
<dbReference type="InterPro" id="IPR050245">
    <property type="entry name" value="PrsA_foldase"/>
</dbReference>
<feature type="chain" id="PRO_5007909487" description="Parvulin-like PPIase" evidence="9">
    <location>
        <begin position="27"/>
        <end position="300"/>
    </location>
</feature>
<dbReference type="EC" id="5.2.1.8" evidence="3"/>
<evidence type="ECO:0000256" key="3">
    <source>
        <dbReference type="ARBA" id="ARBA00013194"/>
    </source>
</evidence>
<dbReference type="InterPro" id="IPR046357">
    <property type="entry name" value="PPIase_dom_sf"/>
</dbReference>
<evidence type="ECO:0000256" key="5">
    <source>
        <dbReference type="ARBA" id="ARBA00023110"/>
    </source>
</evidence>
<comment type="similarity">
    <text evidence="2">Belongs to the PpiC/parvulin rotamase family.</text>
</comment>
<dbReference type="Proteomes" id="UP000002931">
    <property type="component" value="Unassembled WGS sequence"/>
</dbReference>
<keyword evidence="9" id="KW-0732">Signal</keyword>
<dbReference type="SUPFAM" id="SSF109998">
    <property type="entry name" value="Triger factor/SurA peptide-binding domain-like"/>
    <property type="match status" value="1"/>
</dbReference>
<dbReference type="InterPro" id="IPR000297">
    <property type="entry name" value="PPIase_PpiC"/>
</dbReference>
<sequence length="300" mass="32002">MTHTSTRASLFAATLLSVSLALPSWAQDAAPEAEAETDAAPAMEVTVDTVLATVNGEEITLGHVVAAKEQLPQQYQQLPNDVLLPGLIDQLIQQTVLSQAIDEVGAGVEVRLENERRTLVAAEKIDDVITEAVDEDAIQAAYDAQYADAEPTTEWNASHILVETEAEAADLVEQAKAEDADFAALAKEFSTGPSGPNGGELGWFSAGMMVEPFETAVADMAAGDISDPVQTQFGWHVIKLNETREKGAPPLEEVREDIIGQLQTSAVEEALNALMDGATIERTDVTTLDPAVLSDMSIFE</sequence>
<evidence type="ECO:0000256" key="6">
    <source>
        <dbReference type="ARBA" id="ARBA00030642"/>
    </source>
</evidence>
<evidence type="ECO:0000256" key="8">
    <source>
        <dbReference type="PROSITE-ProRule" id="PRU00278"/>
    </source>
</evidence>
<proteinExistence type="inferred from homology"/>
<keyword evidence="8" id="KW-0413">Isomerase</keyword>
<dbReference type="STRING" id="314271.RB2654_13349"/>
<organism evidence="11 12">
    <name type="scientific">Maritimibacter alkaliphilus HTCC2654</name>
    <dbReference type="NCBI Taxonomy" id="314271"/>
    <lineage>
        <taxon>Bacteria</taxon>
        <taxon>Pseudomonadati</taxon>
        <taxon>Pseudomonadota</taxon>
        <taxon>Alphaproteobacteria</taxon>
        <taxon>Rhodobacterales</taxon>
        <taxon>Roseobacteraceae</taxon>
        <taxon>Maritimibacter</taxon>
    </lineage>
</organism>
<dbReference type="HOGENOM" id="CLU_034646_1_0_5"/>
<evidence type="ECO:0000313" key="11">
    <source>
        <dbReference type="EMBL" id="EAQ14061.1"/>
    </source>
</evidence>
<feature type="domain" description="PpiC" evidence="10">
    <location>
        <begin position="152"/>
        <end position="242"/>
    </location>
</feature>
<dbReference type="SUPFAM" id="SSF54534">
    <property type="entry name" value="FKBP-like"/>
    <property type="match status" value="1"/>
</dbReference>
<keyword evidence="12" id="KW-1185">Reference proteome</keyword>
<evidence type="ECO:0000256" key="9">
    <source>
        <dbReference type="SAM" id="SignalP"/>
    </source>
</evidence>
<dbReference type="GO" id="GO:0003755">
    <property type="term" value="F:peptidyl-prolyl cis-trans isomerase activity"/>
    <property type="evidence" value="ECO:0007669"/>
    <property type="project" value="UniProtKB-KW"/>
</dbReference>
<comment type="caution">
    <text evidence="11">The sequence shown here is derived from an EMBL/GenBank/DDBJ whole genome shotgun (WGS) entry which is preliminary data.</text>
</comment>
<dbReference type="InterPro" id="IPR027304">
    <property type="entry name" value="Trigger_fact/SurA_dom_sf"/>
</dbReference>
<accession>A3VD32</accession>
<dbReference type="PANTHER" id="PTHR47245">
    <property type="entry name" value="PEPTIDYLPROLYL ISOMERASE"/>
    <property type="match status" value="1"/>
</dbReference>
<dbReference type="PROSITE" id="PS01096">
    <property type="entry name" value="PPIC_PPIASE_1"/>
    <property type="match status" value="1"/>
</dbReference>
<evidence type="ECO:0000256" key="7">
    <source>
        <dbReference type="ARBA" id="ARBA00031484"/>
    </source>
</evidence>
<evidence type="ECO:0000256" key="4">
    <source>
        <dbReference type="ARBA" id="ARBA00018370"/>
    </source>
</evidence>
<dbReference type="InterPro" id="IPR023058">
    <property type="entry name" value="PPIase_PpiC_CS"/>
</dbReference>
<dbReference type="AlphaFoldDB" id="A3VD32"/>
<dbReference type="eggNOG" id="COG0760">
    <property type="taxonomic scope" value="Bacteria"/>
</dbReference>
<dbReference type="Pfam" id="PF00639">
    <property type="entry name" value="Rotamase"/>
    <property type="match status" value="1"/>
</dbReference>
<dbReference type="PANTHER" id="PTHR47245:SF2">
    <property type="entry name" value="PEPTIDYL-PROLYL CIS-TRANS ISOMERASE HP_0175-RELATED"/>
    <property type="match status" value="1"/>
</dbReference>
<dbReference type="PROSITE" id="PS50198">
    <property type="entry name" value="PPIC_PPIASE_2"/>
    <property type="match status" value="1"/>
</dbReference>
<evidence type="ECO:0000259" key="10">
    <source>
        <dbReference type="PROSITE" id="PS50198"/>
    </source>
</evidence>
<dbReference type="EMBL" id="AAMT01000003">
    <property type="protein sequence ID" value="EAQ14061.1"/>
    <property type="molecule type" value="Genomic_DNA"/>
</dbReference>
<gene>
    <name evidence="11" type="ORF">RB2654_13349</name>
</gene>
<dbReference type="RefSeq" id="WP_008332442.1">
    <property type="nucleotide sequence ID" value="NZ_CH902578.1"/>
</dbReference>
<evidence type="ECO:0000256" key="1">
    <source>
        <dbReference type="ARBA" id="ARBA00000971"/>
    </source>
</evidence>
<comment type="catalytic activity">
    <reaction evidence="1">
        <text>[protein]-peptidylproline (omega=180) = [protein]-peptidylproline (omega=0)</text>
        <dbReference type="Rhea" id="RHEA:16237"/>
        <dbReference type="Rhea" id="RHEA-COMP:10747"/>
        <dbReference type="Rhea" id="RHEA-COMP:10748"/>
        <dbReference type="ChEBI" id="CHEBI:83833"/>
        <dbReference type="ChEBI" id="CHEBI:83834"/>
        <dbReference type="EC" id="5.2.1.8"/>
    </reaction>
</comment>
<dbReference type="OrthoDB" id="14196at2"/>
<feature type="signal peptide" evidence="9">
    <location>
        <begin position="1"/>
        <end position="26"/>
    </location>
</feature>
<name>A3VD32_9RHOB</name>